<dbReference type="Proteomes" id="UP000264840">
    <property type="component" value="Unplaced"/>
</dbReference>
<dbReference type="PANTHER" id="PTHR31915:SF5">
    <property type="entry name" value="CALCIUM-BINDING AND COILED-COIL DOMAIN-CONTAINING PROTEIN 1"/>
    <property type="match status" value="1"/>
</dbReference>
<dbReference type="InterPro" id="IPR012852">
    <property type="entry name" value="CALCOCO1-like"/>
</dbReference>
<dbReference type="OMA" id="CALFHAC"/>
<feature type="coiled-coil region" evidence="7">
    <location>
        <begin position="163"/>
        <end position="302"/>
    </location>
</feature>
<proteinExistence type="inferred from homology"/>
<feature type="compositionally biased region" description="Acidic residues" evidence="8">
    <location>
        <begin position="520"/>
        <end position="534"/>
    </location>
</feature>
<feature type="compositionally biased region" description="Polar residues" evidence="8">
    <location>
        <begin position="566"/>
        <end position="580"/>
    </location>
</feature>
<keyword evidence="12" id="KW-1185">Reference proteome</keyword>
<feature type="domain" description="Calcium binding and coiled-coil" evidence="9">
    <location>
        <begin position="287"/>
        <end position="536"/>
    </location>
</feature>
<comment type="subcellular location">
    <subcellularLocation>
        <location evidence="2">Cytoplasm</location>
    </subcellularLocation>
    <subcellularLocation>
        <location evidence="1">Nucleus</location>
    </subcellularLocation>
</comment>
<dbReference type="GO" id="GO:0003713">
    <property type="term" value="F:transcription coactivator activity"/>
    <property type="evidence" value="ECO:0007669"/>
    <property type="project" value="TreeGrafter"/>
</dbReference>
<feature type="compositionally biased region" description="Basic and acidic residues" evidence="8">
    <location>
        <begin position="535"/>
        <end position="549"/>
    </location>
</feature>
<evidence type="ECO:0000256" key="1">
    <source>
        <dbReference type="ARBA" id="ARBA00004123"/>
    </source>
</evidence>
<dbReference type="Pfam" id="PF07888">
    <property type="entry name" value="CALCOCO1"/>
    <property type="match status" value="1"/>
</dbReference>
<reference evidence="11" key="2">
    <citation type="submission" date="2025-09" db="UniProtKB">
        <authorList>
            <consortium name="Ensembl"/>
        </authorList>
    </citation>
    <scope>IDENTIFICATION</scope>
</reference>
<comment type="similarity">
    <text evidence="6">Belongs to the CALCOCO family.</text>
</comment>
<evidence type="ECO:0000256" key="8">
    <source>
        <dbReference type="SAM" id="MobiDB-lite"/>
    </source>
</evidence>
<dbReference type="GO" id="GO:0005737">
    <property type="term" value="C:cytoplasm"/>
    <property type="evidence" value="ECO:0007669"/>
    <property type="project" value="UniProtKB-SubCell"/>
</dbReference>
<evidence type="ECO:0000256" key="2">
    <source>
        <dbReference type="ARBA" id="ARBA00004496"/>
    </source>
</evidence>
<evidence type="ECO:0000313" key="12">
    <source>
        <dbReference type="Proteomes" id="UP000264840"/>
    </source>
</evidence>
<protein>
    <submittedName>
        <fullName evidence="11">Calcium binding and coiled-coil domain 1b</fullName>
    </submittedName>
</protein>
<dbReference type="Gene3D" id="2.60.40.2840">
    <property type="match status" value="1"/>
</dbReference>
<dbReference type="STRING" id="8153.ENSHBUP00000021172"/>
<sequence length="661" mass="76416">MDKQPRVVFRNVGQVYFPQTRVECHYSLTSDHQWSNSDWIGIFEMGWTSVKQYYTYTWATVPEGYTEGTSVDFCAVFQASYLPRPGTVEYQFVYVDKIGEVCARSRPFTFCAPKPLEELETLKEEEDAEDGEEELLLVIPRAQLLQSRLEECLKTQGGLQQALDVAKKETENEKENSRKARSEWEYEREAMKEEIMELRDNLRHSHEMLKTIEDAKYSQESLASELSKLATEKAEREQRIKDLEEDVEILAEREKEQNRELERLKERVKKMSCQMKHDEEKRKSLQMENEDALAEARLLQERLEASDHVAEGLRRELRDLSTRQGHTHTDLHQARLQVAQLTLQLSEENLLLREERANWALEREAYRHAAETDKKKLQDLACEVQKKEEWLQEERMEREKLEVQLGREKDYNKVLLGEAKRELQELRTSLRKVQKEREEEQLQNQDLVNCIHQLEQRLGIVSVDEASSTAPTCISPGSTPASDESASSASSRSVFAPVSSSNDLKQPDRAEIPPEIQIQSEEEDTPASDTQDEEREQREPSAAERKKLILPELINPVFSPHRSSLHSDNQMTCPGTQSTAYKHEEEEAAKESLAPSPPNWCSGSPRLRKKHRMEKQHGDNGVKAGTPRLETSLSMTPLDLTRSWPRAGTISNQKNWIQSFH</sequence>
<evidence type="ECO:0000256" key="4">
    <source>
        <dbReference type="ARBA" id="ARBA00023054"/>
    </source>
</evidence>
<keyword evidence="4 7" id="KW-0175">Coiled coil</keyword>
<organism evidence="11 12">
    <name type="scientific">Haplochromis burtoni</name>
    <name type="common">Burton's mouthbrooder</name>
    <name type="synonym">Chromis burtoni</name>
    <dbReference type="NCBI Taxonomy" id="8153"/>
    <lineage>
        <taxon>Eukaryota</taxon>
        <taxon>Metazoa</taxon>
        <taxon>Chordata</taxon>
        <taxon>Craniata</taxon>
        <taxon>Vertebrata</taxon>
        <taxon>Euteleostomi</taxon>
        <taxon>Actinopterygii</taxon>
        <taxon>Neopterygii</taxon>
        <taxon>Teleostei</taxon>
        <taxon>Neoteleostei</taxon>
        <taxon>Acanthomorphata</taxon>
        <taxon>Ovalentaria</taxon>
        <taxon>Cichlomorphae</taxon>
        <taxon>Cichliformes</taxon>
        <taxon>Cichlidae</taxon>
        <taxon>African cichlids</taxon>
        <taxon>Pseudocrenilabrinae</taxon>
        <taxon>Haplochromini</taxon>
        <taxon>Haplochromis</taxon>
    </lineage>
</organism>
<keyword evidence="3" id="KW-0963">Cytoplasm</keyword>
<feature type="compositionally biased region" description="Low complexity" evidence="8">
    <location>
        <begin position="478"/>
        <end position="501"/>
    </location>
</feature>
<evidence type="ECO:0000259" key="9">
    <source>
        <dbReference type="Pfam" id="PF07888"/>
    </source>
</evidence>
<evidence type="ECO:0000313" key="11">
    <source>
        <dbReference type="Ensembl" id="ENSHBUP00000021172.1"/>
    </source>
</evidence>
<reference evidence="11" key="1">
    <citation type="submission" date="2025-08" db="UniProtKB">
        <authorList>
            <consortium name="Ensembl"/>
        </authorList>
    </citation>
    <scope>IDENTIFICATION</scope>
</reference>
<feature type="compositionally biased region" description="Polar residues" evidence="8">
    <location>
        <begin position="468"/>
        <end position="477"/>
    </location>
</feature>
<dbReference type="Pfam" id="PF17751">
    <property type="entry name" value="SKICH"/>
    <property type="match status" value="1"/>
</dbReference>
<evidence type="ECO:0000259" key="10">
    <source>
        <dbReference type="Pfam" id="PF17751"/>
    </source>
</evidence>
<evidence type="ECO:0000256" key="5">
    <source>
        <dbReference type="ARBA" id="ARBA00023242"/>
    </source>
</evidence>
<dbReference type="GO" id="GO:0045944">
    <property type="term" value="P:positive regulation of transcription by RNA polymerase II"/>
    <property type="evidence" value="ECO:0007669"/>
    <property type="project" value="TreeGrafter"/>
</dbReference>
<accession>A0A3Q3CFQ1</accession>
<dbReference type="GeneTree" id="ENSGT00950000183025"/>
<evidence type="ECO:0000256" key="6">
    <source>
        <dbReference type="ARBA" id="ARBA00037963"/>
    </source>
</evidence>
<dbReference type="InterPro" id="IPR051002">
    <property type="entry name" value="UBA_autophagy_assoc_protein"/>
</dbReference>
<feature type="coiled-coil region" evidence="7">
    <location>
        <begin position="384"/>
        <end position="457"/>
    </location>
</feature>
<name>A0A3Q3CFQ1_HAPBU</name>
<feature type="region of interest" description="Disordered" evidence="8">
    <location>
        <begin position="468"/>
        <end position="631"/>
    </location>
</feature>
<dbReference type="GO" id="GO:0005634">
    <property type="term" value="C:nucleus"/>
    <property type="evidence" value="ECO:0007669"/>
    <property type="project" value="UniProtKB-SubCell"/>
</dbReference>
<dbReference type="InterPro" id="IPR041611">
    <property type="entry name" value="SKICH"/>
</dbReference>
<keyword evidence="5" id="KW-0539">Nucleus</keyword>
<feature type="domain" description="SKICH" evidence="10">
    <location>
        <begin position="7"/>
        <end position="110"/>
    </location>
</feature>
<dbReference type="AlphaFoldDB" id="A0A3Q3CFQ1"/>
<dbReference type="Ensembl" id="ENSHBUT00000030989.1">
    <property type="protein sequence ID" value="ENSHBUP00000021172.1"/>
    <property type="gene ID" value="ENSHBUG00000023483.1"/>
</dbReference>
<evidence type="ECO:0000256" key="7">
    <source>
        <dbReference type="SAM" id="Coils"/>
    </source>
</evidence>
<evidence type="ECO:0000256" key="3">
    <source>
        <dbReference type="ARBA" id="ARBA00022490"/>
    </source>
</evidence>
<dbReference type="PANTHER" id="PTHR31915">
    <property type="entry name" value="SKICH DOMAIN-CONTAINING PROTEIN"/>
    <property type="match status" value="1"/>
</dbReference>